<feature type="compositionally biased region" description="Polar residues" evidence="1">
    <location>
        <begin position="239"/>
        <end position="255"/>
    </location>
</feature>
<reference evidence="2" key="2">
    <citation type="journal article" date="2024" name="Antonie Van Leeuwenhoek">
        <title>Roseihalotalea indica gen. nov., sp. nov., a halophilic Bacteroidetes from mesopelagic Southwest Indian Ocean with higher carbohydrate metabolic potential.</title>
        <authorList>
            <person name="Chen B."/>
            <person name="Zhang M."/>
            <person name="Lin D."/>
            <person name="Ye J."/>
            <person name="Tang K."/>
        </authorList>
    </citation>
    <scope>NUCLEOTIDE SEQUENCE</scope>
    <source>
        <strain evidence="2">TK19036</strain>
    </source>
</reference>
<dbReference type="AlphaFoldDB" id="A0AA49JIC8"/>
<gene>
    <name evidence="2" type="ORF">K4G66_18615</name>
</gene>
<reference evidence="2" key="1">
    <citation type="journal article" date="2023" name="Comput. Struct. Biotechnol. J.">
        <title>Discovery of a novel marine Bacteroidetes with a rich repertoire of carbohydrate-active enzymes.</title>
        <authorList>
            <person name="Chen B."/>
            <person name="Liu G."/>
            <person name="Chen Q."/>
            <person name="Wang H."/>
            <person name="Liu L."/>
            <person name="Tang K."/>
        </authorList>
    </citation>
    <scope>NUCLEOTIDE SEQUENCE</scope>
    <source>
        <strain evidence="2">TK19036</strain>
    </source>
</reference>
<proteinExistence type="predicted"/>
<dbReference type="Gene3D" id="1.10.10.10">
    <property type="entry name" value="Winged helix-like DNA-binding domain superfamily/Winged helix DNA-binding domain"/>
    <property type="match status" value="1"/>
</dbReference>
<evidence type="ECO:0000313" key="2">
    <source>
        <dbReference type="EMBL" id="WKN34392.1"/>
    </source>
</evidence>
<dbReference type="EMBL" id="CP120682">
    <property type="protein sequence ID" value="WKN34392.1"/>
    <property type="molecule type" value="Genomic_DNA"/>
</dbReference>
<protein>
    <submittedName>
        <fullName evidence="2">Helix-turn-helix domain-containing protein</fullName>
    </submittedName>
</protein>
<accession>A0AA49JIC8</accession>
<feature type="compositionally biased region" description="Basic and acidic residues" evidence="1">
    <location>
        <begin position="146"/>
        <end position="157"/>
    </location>
</feature>
<dbReference type="InterPro" id="IPR036388">
    <property type="entry name" value="WH-like_DNA-bd_sf"/>
</dbReference>
<feature type="compositionally biased region" description="Basic and acidic residues" evidence="1">
    <location>
        <begin position="256"/>
        <end position="267"/>
    </location>
</feature>
<name>A0AA49JIC8_9BACT</name>
<dbReference type="Pfam" id="PF13730">
    <property type="entry name" value="HTH_36"/>
    <property type="match status" value="1"/>
</dbReference>
<sequence length="267" mass="30455">MKIPTYQTNLPAAVRLDQSLSAHARLLYSEIHALCDQQGYCWASNQYFASLYGVKRKAISRWIQQLSEHGYIRLEISPSEGNLRRIYPTSYPLKRDDLSSWAGTGHSLKEDSYPPKKTPNRTRLLTSISIDNNDRVDQVSSQKGIVKKEDSQERNEAADGLPSTSHKKSACLKDKPPSLEEVATYMQGQTEICPHRSTAQDQGQRFINYYQSNGWMVGRHAMQDWQAAARNWLLNSKTYETTQRSPTRHATQTPEESSRSKDYSIPL</sequence>
<evidence type="ECO:0000256" key="1">
    <source>
        <dbReference type="SAM" id="MobiDB-lite"/>
    </source>
</evidence>
<feature type="region of interest" description="Disordered" evidence="1">
    <location>
        <begin position="239"/>
        <end position="267"/>
    </location>
</feature>
<feature type="region of interest" description="Disordered" evidence="1">
    <location>
        <begin position="137"/>
        <end position="172"/>
    </location>
</feature>
<organism evidence="2">
    <name type="scientific">Roseihalotalea indica</name>
    <dbReference type="NCBI Taxonomy" id="2867963"/>
    <lineage>
        <taxon>Bacteria</taxon>
        <taxon>Pseudomonadati</taxon>
        <taxon>Bacteroidota</taxon>
        <taxon>Cytophagia</taxon>
        <taxon>Cytophagales</taxon>
        <taxon>Catalimonadaceae</taxon>
        <taxon>Roseihalotalea</taxon>
    </lineage>
</organism>